<dbReference type="InParanoid" id="A0A0H2RD22"/>
<dbReference type="Proteomes" id="UP000053477">
    <property type="component" value="Unassembled WGS sequence"/>
</dbReference>
<name>A0A0H2RD22_9AGAM</name>
<dbReference type="SMART" id="SM00220">
    <property type="entry name" value="S_TKc"/>
    <property type="match status" value="1"/>
</dbReference>
<dbReference type="SUPFAM" id="SSF56112">
    <property type="entry name" value="Protein kinase-like (PK-like)"/>
    <property type="match status" value="1"/>
</dbReference>
<dbReference type="GO" id="GO:0004674">
    <property type="term" value="F:protein serine/threonine kinase activity"/>
    <property type="evidence" value="ECO:0007669"/>
    <property type="project" value="TreeGrafter"/>
</dbReference>
<dbReference type="GO" id="GO:0005524">
    <property type="term" value="F:ATP binding"/>
    <property type="evidence" value="ECO:0007669"/>
    <property type="project" value="InterPro"/>
</dbReference>
<dbReference type="InterPro" id="IPR051681">
    <property type="entry name" value="Ser/Thr_Kinases-Pseudokinases"/>
</dbReference>
<dbReference type="InterPro" id="IPR011009">
    <property type="entry name" value="Kinase-like_dom_sf"/>
</dbReference>
<sequence length="307" mass="34596">MQPVGSLILEHVIEKLPGLNLYGKVTFDPVATEKGGTADVHKGLLESDAEQEAIVVAVKRLRYKVDDEKGFAREIRYWSDFEHKNILKFEGYFIEGEFPALVSRWMKDGSLWTYILAHKKNSSLDRKQAMILVSDISRGLAYMHEKGAIHSDMKSDNVLISPDKRALLTDFGISRMDTHTRGYTMTNPGGGSIRWHAAELLNFQNGTAPSQSSKTDVWAFGMTVYEILSYGRPYAEMGNDIQVAMQILNGTSPPKPVFSKIARDEGIEQFMWSVCEDCRTRDPQQRPTMAVLEATIEKKLPEFGINI</sequence>
<organism evidence="2 3">
    <name type="scientific">Schizopora paradoxa</name>
    <dbReference type="NCBI Taxonomy" id="27342"/>
    <lineage>
        <taxon>Eukaryota</taxon>
        <taxon>Fungi</taxon>
        <taxon>Dikarya</taxon>
        <taxon>Basidiomycota</taxon>
        <taxon>Agaricomycotina</taxon>
        <taxon>Agaricomycetes</taxon>
        <taxon>Hymenochaetales</taxon>
        <taxon>Schizoporaceae</taxon>
        <taxon>Schizopora</taxon>
    </lineage>
</organism>
<dbReference type="PIRSF" id="PIRSF000654">
    <property type="entry name" value="Integrin-linked_kinase"/>
    <property type="match status" value="1"/>
</dbReference>
<reference evidence="2 3" key="1">
    <citation type="submission" date="2015-04" db="EMBL/GenBank/DDBJ databases">
        <title>Complete genome sequence of Schizopora paradoxa KUC8140, a cosmopolitan wood degrader in East Asia.</title>
        <authorList>
            <consortium name="DOE Joint Genome Institute"/>
            <person name="Min B."/>
            <person name="Park H."/>
            <person name="Jang Y."/>
            <person name="Kim J.-J."/>
            <person name="Kim K.H."/>
            <person name="Pangilinan J."/>
            <person name="Lipzen A."/>
            <person name="Riley R."/>
            <person name="Grigoriev I.V."/>
            <person name="Spatafora J.W."/>
            <person name="Choi I.-G."/>
        </authorList>
    </citation>
    <scope>NUCLEOTIDE SEQUENCE [LARGE SCALE GENOMIC DNA]</scope>
    <source>
        <strain evidence="2 3">KUC8140</strain>
    </source>
</reference>
<accession>A0A0H2RD22</accession>
<proteinExistence type="predicted"/>
<evidence type="ECO:0000313" key="3">
    <source>
        <dbReference type="Proteomes" id="UP000053477"/>
    </source>
</evidence>
<dbReference type="Pfam" id="PF07714">
    <property type="entry name" value="PK_Tyr_Ser-Thr"/>
    <property type="match status" value="1"/>
</dbReference>
<keyword evidence="2" id="KW-0808">Transferase</keyword>
<feature type="domain" description="Protein kinase" evidence="1">
    <location>
        <begin position="16"/>
        <end position="303"/>
    </location>
</feature>
<dbReference type="PANTHER" id="PTHR44329:SF214">
    <property type="entry name" value="PROTEIN KINASE DOMAIN-CONTAINING PROTEIN"/>
    <property type="match status" value="1"/>
</dbReference>
<dbReference type="PANTHER" id="PTHR44329">
    <property type="entry name" value="SERINE/THREONINE-PROTEIN KINASE TNNI3K-RELATED"/>
    <property type="match status" value="1"/>
</dbReference>
<evidence type="ECO:0000313" key="2">
    <source>
        <dbReference type="EMBL" id="KLO09790.1"/>
    </source>
</evidence>
<keyword evidence="3" id="KW-1185">Reference proteome</keyword>
<keyword evidence="2" id="KW-0418">Kinase</keyword>
<dbReference type="OrthoDB" id="4062651at2759"/>
<dbReference type="InterPro" id="IPR000719">
    <property type="entry name" value="Prot_kinase_dom"/>
</dbReference>
<gene>
    <name evidence="2" type="ORF">SCHPADRAFT_550187</name>
</gene>
<dbReference type="InterPro" id="IPR001245">
    <property type="entry name" value="Ser-Thr/Tyr_kinase_cat_dom"/>
</dbReference>
<dbReference type="Gene3D" id="1.10.510.10">
    <property type="entry name" value="Transferase(Phosphotransferase) domain 1"/>
    <property type="match status" value="1"/>
</dbReference>
<dbReference type="STRING" id="27342.A0A0H2RD22"/>
<dbReference type="PROSITE" id="PS50011">
    <property type="entry name" value="PROTEIN_KINASE_DOM"/>
    <property type="match status" value="1"/>
</dbReference>
<evidence type="ECO:0000259" key="1">
    <source>
        <dbReference type="PROSITE" id="PS50011"/>
    </source>
</evidence>
<dbReference type="AlphaFoldDB" id="A0A0H2RD22"/>
<dbReference type="EMBL" id="KQ086045">
    <property type="protein sequence ID" value="KLO09790.1"/>
    <property type="molecule type" value="Genomic_DNA"/>
</dbReference>
<protein>
    <submittedName>
        <fullName evidence="2">Kinase-like protein</fullName>
    </submittedName>
</protein>